<feature type="transmembrane region" description="Helical" evidence="13">
    <location>
        <begin position="442"/>
        <end position="462"/>
    </location>
</feature>
<keyword evidence="8 13" id="KW-1133">Transmembrane helix</keyword>
<feature type="transmembrane region" description="Helical" evidence="13">
    <location>
        <begin position="362"/>
        <end position="382"/>
    </location>
</feature>
<feature type="transmembrane region" description="Helical" evidence="13">
    <location>
        <begin position="1050"/>
        <end position="1073"/>
    </location>
</feature>
<feature type="transmembrane region" description="Helical" evidence="13">
    <location>
        <begin position="998"/>
        <end position="1015"/>
    </location>
</feature>
<feature type="domain" description="Protein O-mannosyl-transferase C-terminal four TM" evidence="15">
    <location>
        <begin position="1088"/>
        <end position="1265"/>
    </location>
</feature>
<dbReference type="InterPro" id="IPR032421">
    <property type="entry name" value="PMT_4TMC"/>
</dbReference>
<dbReference type="PANTHER" id="PTHR10050:SF53">
    <property type="entry name" value="CHROMOSOME UNDETERMINED SCAFFOLD_67, WHOLE GENOME SHOTGUN SEQUENCE"/>
    <property type="match status" value="1"/>
</dbReference>
<feature type="transmembrane region" description="Helical" evidence="13">
    <location>
        <begin position="686"/>
        <end position="705"/>
    </location>
</feature>
<evidence type="ECO:0000256" key="2">
    <source>
        <dbReference type="ARBA" id="ARBA00004922"/>
    </source>
</evidence>
<dbReference type="RefSeq" id="WP_377562058.1">
    <property type="nucleotide sequence ID" value="NZ_JBHTJZ010000005.1"/>
</dbReference>
<feature type="transmembrane region" description="Helical" evidence="13">
    <location>
        <begin position="945"/>
        <end position="963"/>
    </location>
</feature>
<evidence type="ECO:0000256" key="8">
    <source>
        <dbReference type="ARBA" id="ARBA00022989"/>
    </source>
</evidence>
<feature type="transmembrane region" description="Helical" evidence="13">
    <location>
        <begin position="587"/>
        <end position="605"/>
    </location>
</feature>
<evidence type="ECO:0000313" key="16">
    <source>
        <dbReference type="EMBL" id="MFD0958312.1"/>
    </source>
</evidence>
<evidence type="ECO:0000256" key="5">
    <source>
        <dbReference type="ARBA" id="ARBA00022676"/>
    </source>
</evidence>
<dbReference type="PANTHER" id="PTHR10050">
    <property type="entry name" value="DOLICHYL-PHOSPHATE-MANNOSE--PROTEIN MANNOSYLTRANSFERASE"/>
    <property type="match status" value="1"/>
</dbReference>
<dbReference type="Pfam" id="PF02366">
    <property type="entry name" value="PMT"/>
    <property type="match status" value="1"/>
</dbReference>
<keyword evidence="17" id="KW-1185">Reference proteome</keyword>
<feature type="transmembrane region" description="Helical" evidence="13">
    <location>
        <begin position="210"/>
        <end position="229"/>
    </location>
</feature>
<feature type="domain" description="ArnT-like N-terminal" evidence="14">
    <location>
        <begin position="849"/>
        <end position="1072"/>
    </location>
</feature>
<evidence type="ECO:0000256" key="6">
    <source>
        <dbReference type="ARBA" id="ARBA00022679"/>
    </source>
</evidence>
<feature type="transmembrane region" description="Helical" evidence="13">
    <location>
        <begin position="1172"/>
        <end position="1189"/>
    </location>
</feature>
<dbReference type="Pfam" id="PF16192">
    <property type="entry name" value="PMT_4TMC"/>
    <property type="match status" value="1"/>
</dbReference>
<dbReference type="InterPro" id="IPR027005">
    <property type="entry name" value="PMT-like"/>
</dbReference>
<dbReference type="InterPro" id="IPR018584">
    <property type="entry name" value="GT87"/>
</dbReference>
<gene>
    <name evidence="16" type="ORF">ACFQ2I_02830</name>
</gene>
<evidence type="ECO:0000256" key="9">
    <source>
        <dbReference type="ARBA" id="ARBA00023136"/>
    </source>
</evidence>
<dbReference type="Gene3D" id="2.60.120.260">
    <property type="entry name" value="Galactose-binding domain-like"/>
    <property type="match status" value="1"/>
</dbReference>
<keyword evidence="7 13" id="KW-0812">Transmembrane</keyword>
<proteinExistence type="inferred from homology"/>
<feature type="transmembrane region" description="Helical" evidence="13">
    <location>
        <begin position="564"/>
        <end position="580"/>
    </location>
</feature>
<evidence type="ECO:0000313" key="17">
    <source>
        <dbReference type="Proteomes" id="UP001596989"/>
    </source>
</evidence>
<feature type="transmembrane region" description="Helical" evidence="13">
    <location>
        <begin position="543"/>
        <end position="558"/>
    </location>
</feature>
<feature type="transmembrane region" description="Helical" evidence="13">
    <location>
        <begin position="328"/>
        <end position="350"/>
    </location>
</feature>
<feature type="transmembrane region" description="Helical" evidence="13">
    <location>
        <begin position="511"/>
        <end position="531"/>
    </location>
</feature>
<comment type="pathway">
    <text evidence="2">Protein modification; protein glycosylation.</text>
</comment>
<keyword evidence="4" id="KW-1003">Cell membrane</keyword>
<accession>A0ABW3HLI1</accession>
<evidence type="ECO:0000256" key="4">
    <source>
        <dbReference type="ARBA" id="ARBA00022475"/>
    </source>
</evidence>
<evidence type="ECO:0000256" key="7">
    <source>
        <dbReference type="ARBA" id="ARBA00022692"/>
    </source>
</evidence>
<evidence type="ECO:0000256" key="1">
    <source>
        <dbReference type="ARBA" id="ARBA00004651"/>
    </source>
</evidence>
<name>A0ABW3HLI1_9BACL</name>
<comment type="subcellular location">
    <subcellularLocation>
        <location evidence="1">Cell membrane</location>
        <topology evidence="1">Multi-pass membrane protein</topology>
    </subcellularLocation>
</comment>
<evidence type="ECO:0000259" key="14">
    <source>
        <dbReference type="Pfam" id="PF02366"/>
    </source>
</evidence>
<feature type="transmembrane region" description="Helical" evidence="13">
    <location>
        <begin position="894"/>
        <end position="915"/>
    </location>
</feature>
<comment type="caution">
    <text evidence="16">The sequence shown here is derived from an EMBL/GenBank/DDBJ whole genome shotgun (WGS) entry which is preliminary data.</text>
</comment>
<reference evidence="17" key="1">
    <citation type="journal article" date="2019" name="Int. J. Syst. Evol. Microbiol.">
        <title>The Global Catalogue of Microorganisms (GCM) 10K type strain sequencing project: providing services to taxonomists for standard genome sequencing and annotation.</title>
        <authorList>
            <consortium name="The Broad Institute Genomics Platform"/>
            <consortium name="The Broad Institute Genome Sequencing Center for Infectious Disease"/>
            <person name="Wu L."/>
            <person name="Ma J."/>
        </authorList>
    </citation>
    <scope>NUCLEOTIDE SEQUENCE [LARGE SCALE GENOMIC DNA]</scope>
    <source>
        <strain evidence="17">CCUG 59129</strain>
    </source>
</reference>
<organism evidence="16 17">
    <name type="scientific">Paenibacillus chungangensis</name>
    <dbReference type="NCBI Taxonomy" id="696535"/>
    <lineage>
        <taxon>Bacteria</taxon>
        <taxon>Bacillati</taxon>
        <taxon>Bacillota</taxon>
        <taxon>Bacilli</taxon>
        <taxon>Bacillales</taxon>
        <taxon>Paenibacillaceae</taxon>
        <taxon>Paenibacillus</taxon>
    </lineage>
</organism>
<keyword evidence="6" id="KW-0808">Transferase</keyword>
<comment type="similarity">
    <text evidence="10">Belongs to the glycosyltransferase 87 family.</text>
</comment>
<comment type="similarity">
    <text evidence="3">Belongs to the glycosyltransferase 39 family.</text>
</comment>
<evidence type="ECO:0000256" key="10">
    <source>
        <dbReference type="ARBA" id="ARBA00024033"/>
    </source>
</evidence>
<feature type="transmembrane region" description="Helical" evidence="13">
    <location>
        <begin position="249"/>
        <end position="267"/>
    </location>
</feature>
<feature type="transmembrane region" description="Helical" evidence="13">
    <location>
        <begin position="1195"/>
        <end position="1213"/>
    </location>
</feature>
<keyword evidence="9 13" id="KW-0472">Membrane</keyword>
<feature type="transmembrane region" description="Helical" evidence="13">
    <location>
        <begin position="410"/>
        <end position="435"/>
    </location>
</feature>
<feature type="transmembrane region" description="Helical" evidence="13">
    <location>
        <begin position="1148"/>
        <end position="1165"/>
    </location>
</feature>
<feature type="transmembrane region" description="Helical" evidence="13">
    <location>
        <begin position="617"/>
        <end position="637"/>
    </location>
</feature>
<sequence>MKITRVSSLFPLVLLFVLFLPAAMVGASGNLLLNGDFETLEDGVPVGWMTDAWVKDESSTEFIVKQDGALSGSAFLEIHNKEENHSRWIQQLTVKEHATYRLSGYIRTQGLQSHAAGAHLYVDGFALNYPQMHDTGGEWVYMEYYVKTGAGLKEMTVGASLGGYSQLNAGLAAFDALSVEEVNAVPEGATAFTLNVQDSGDGGEQENGKVSILSAMVYSSLFALLYAALHGKLLSGGDRLAGRRSLIRYLLYGTLAAAFIMRVAIAMQGEGYANDMALFMYWSDMAVQHGISGFYHPNIFVDYPPGYIYVLYMLGLVKDMLGLADGSAAVILLYKLPAIAADLAAALLLYRAASRRVDERTGLFLAIVYCFNPAIVLDSAAWGQVDAIFALALVAALSDFSQQRFRSGSIWYAVAALIKPQAFIFMPVILLALWFNKRWRTVLISAYYGFGTFLLLALPFFWSNGGLVGLFDLYRGTLSSYPYATVNAFNLYSLLGANWTSIEEKWLLLTYSQWGAVFIAAAVALAVYYAFVNRRKLAEDRTFFLAMVLIAVVFILVTKMHERYMFPIMLLSLFAFLQSRDRRMLHLFVGFSITNFINMSYVLAYSSFTTDVPEDGVALVCAIANIALLLYMLYVGYDRYGRGNTSRIEPITPAMRTEADEELLAELTEGASSGRSVTEKLTRRDWLWMGGITLIYLFVALYGLGSAKAPATVWEPAQSGSSFYVDLGEPKQLERIVSFGGVGIGKFRYEFANMPGQWSDPLEVESTHVAVFAWNKQGVDLEARYVKLTAVTSGFSIHEIGIYERGAEQPLPIVGIHSEEAGSAKRGSVEALFDEQELMVRQHSYKYGSYFDEIYHARTAYENLEGIVAYESTHPPLGKLIIALGIKLFGFSPFGWRIAGTMIGVLMLPVIYVTALHLFRRTVWAATATALLAFDFMHFTQTRIATIDVYGVFFIMLMFYFLSKYKSLNFFRDRFIATLLPLGLAGLFFGLGVASKWIVLYGGAGLAIMLALSLADRYKEYAAAKRTLKRRDGGVDESAALQRLVKVFPLYTAATLAVCLVFYIVIPLGIYALSYIPILTVMKDGYTLKALVDYQVNMFNYHSGLVSSHPYSSYWWEWPFMKRPVWYYSGAGLAEGMKSTIVAMGNPLIWWTGIAAILATIPLSLKRKDKAMYMVWIAFLAQYVPWMLVPRETFLYHYFAMVPFFILSVVYIVKVAEEKWRPVGYVRVVYVIAAAVLFLLFYPALSGMTVPASYVNDILRWFPSWVF</sequence>
<feature type="transmembrane region" description="Helical" evidence="13">
    <location>
        <begin position="1225"/>
        <end position="1245"/>
    </location>
</feature>
<evidence type="ECO:0000259" key="15">
    <source>
        <dbReference type="Pfam" id="PF16192"/>
    </source>
</evidence>
<dbReference type="Pfam" id="PF09594">
    <property type="entry name" value="GT87"/>
    <property type="match status" value="1"/>
</dbReference>
<keyword evidence="5" id="KW-0328">Glycosyltransferase</keyword>
<feature type="transmembrane region" description="Helical" evidence="13">
    <location>
        <begin position="975"/>
        <end position="992"/>
    </location>
</feature>
<protein>
    <recommendedName>
        <fullName evidence="11">Polyprenol-phosphate-mannose--protein mannosyltransferase</fullName>
    </recommendedName>
    <alternativeName>
        <fullName evidence="12">Protein O-mannosyltransferase</fullName>
    </alternativeName>
</protein>
<evidence type="ECO:0000256" key="11">
    <source>
        <dbReference type="ARBA" id="ARBA00093617"/>
    </source>
</evidence>
<dbReference type="InterPro" id="IPR003342">
    <property type="entry name" value="ArnT-like_N"/>
</dbReference>
<evidence type="ECO:0000256" key="13">
    <source>
        <dbReference type="SAM" id="Phobius"/>
    </source>
</evidence>
<dbReference type="Proteomes" id="UP001596989">
    <property type="component" value="Unassembled WGS sequence"/>
</dbReference>
<feature type="transmembrane region" description="Helical" evidence="13">
    <location>
        <begin position="922"/>
        <end position="939"/>
    </location>
</feature>
<dbReference type="EMBL" id="JBHTJZ010000005">
    <property type="protein sequence ID" value="MFD0958312.1"/>
    <property type="molecule type" value="Genomic_DNA"/>
</dbReference>
<evidence type="ECO:0000256" key="12">
    <source>
        <dbReference type="ARBA" id="ARBA00093644"/>
    </source>
</evidence>
<evidence type="ECO:0000256" key="3">
    <source>
        <dbReference type="ARBA" id="ARBA00007222"/>
    </source>
</evidence>